<evidence type="ECO:0000313" key="9">
    <source>
        <dbReference type="Proteomes" id="UP001214441"/>
    </source>
</evidence>
<name>A0ABT6ZYM0_9ACTN</name>
<dbReference type="Gene3D" id="3.10.129.110">
    <property type="entry name" value="Polyketide synthase dehydratase"/>
    <property type="match status" value="1"/>
</dbReference>
<dbReference type="SUPFAM" id="SSF50129">
    <property type="entry name" value="GroES-like"/>
    <property type="match status" value="1"/>
</dbReference>
<dbReference type="InterPro" id="IPR042104">
    <property type="entry name" value="PKS_dehydratase_sf"/>
</dbReference>
<feature type="domain" description="Carrier" evidence="6">
    <location>
        <begin position="1120"/>
        <end position="1195"/>
    </location>
</feature>
<dbReference type="Pfam" id="PF21089">
    <property type="entry name" value="PKS_DH_N"/>
    <property type="match status" value="1"/>
</dbReference>
<keyword evidence="3" id="KW-0808">Transferase</keyword>
<dbReference type="RefSeq" id="WP_283742498.1">
    <property type="nucleotide sequence ID" value="NZ_JANCPR020000019.1"/>
</dbReference>
<dbReference type="Pfam" id="PF08240">
    <property type="entry name" value="ADH_N"/>
    <property type="match status" value="1"/>
</dbReference>
<feature type="region of interest" description="N-terminal hotdog fold" evidence="5">
    <location>
        <begin position="35"/>
        <end position="165"/>
    </location>
</feature>
<dbReference type="InterPro" id="IPR013968">
    <property type="entry name" value="PKS_KR"/>
</dbReference>
<dbReference type="InterPro" id="IPR049551">
    <property type="entry name" value="PKS_DH_C"/>
</dbReference>
<dbReference type="CDD" id="cd05195">
    <property type="entry name" value="enoyl_red"/>
    <property type="match status" value="1"/>
</dbReference>
<dbReference type="EMBL" id="JANCPR020000019">
    <property type="protein sequence ID" value="MDJ1134159.1"/>
    <property type="molecule type" value="Genomic_DNA"/>
</dbReference>
<dbReference type="Proteomes" id="UP001214441">
    <property type="component" value="Unassembled WGS sequence"/>
</dbReference>
<proteinExistence type="predicted"/>
<dbReference type="InterPro" id="IPR036736">
    <property type="entry name" value="ACP-like_sf"/>
</dbReference>
<dbReference type="PROSITE" id="PS00012">
    <property type="entry name" value="PHOSPHOPANTETHEINE"/>
    <property type="match status" value="1"/>
</dbReference>
<feature type="active site" description="Proton donor; for dehydratase activity" evidence="5">
    <location>
        <position position="238"/>
    </location>
</feature>
<dbReference type="PROSITE" id="PS01162">
    <property type="entry name" value="QOR_ZETA_CRYSTAL"/>
    <property type="match status" value="1"/>
</dbReference>
<feature type="domain" description="PKS/mFAS DH" evidence="7">
    <location>
        <begin position="35"/>
        <end position="316"/>
    </location>
</feature>
<dbReference type="SMART" id="SM00822">
    <property type="entry name" value="PKS_KR"/>
    <property type="match status" value="1"/>
</dbReference>
<gene>
    <name evidence="8" type="ORF">NMN56_019740</name>
</gene>
<dbReference type="InterPro" id="IPR057326">
    <property type="entry name" value="KR_dom"/>
</dbReference>
<dbReference type="InterPro" id="IPR006162">
    <property type="entry name" value="Ppantetheine_attach_site"/>
</dbReference>
<dbReference type="SMART" id="SM01294">
    <property type="entry name" value="PKS_PP_betabranch"/>
    <property type="match status" value="1"/>
</dbReference>
<keyword evidence="4" id="KW-0511">Multifunctional enzyme</keyword>
<feature type="active site" description="Proton acceptor; for dehydratase activity" evidence="5">
    <location>
        <position position="67"/>
    </location>
</feature>
<dbReference type="SUPFAM" id="SSF51735">
    <property type="entry name" value="NAD(P)-binding Rossmann-fold domains"/>
    <property type="match status" value="3"/>
</dbReference>
<dbReference type="Gene3D" id="3.40.50.11460">
    <property type="match status" value="1"/>
</dbReference>
<evidence type="ECO:0000256" key="1">
    <source>
        <dbReference type="ARBA" id="ARBA00022450"/>
    </source>
</evidence>
<dbReference type="InterPro" id="IPR049900">
    <property type="entry name" value="PKS_mFAS_DH"/>
</dbReference>
<evidence type="ECO:0000313" key="8">
    <source>
        <dbReference type="EMBL" id="MDJ1134159.1"/>
    </source>
</evidence>
<dbReference type="SMART" id="SM00823">
    <property type="entry name" value="PKS_PP"/>
    <property type="match status" value="1"/>
</dbReference>
<dbReference type="Pfam" id="PF14765">
    <property type="entry name" value="PS-DH"/>
    <property type="match status" value="1"/>
</dbReference>
<evidence type="ECO:0000256" key="2">
    <source>
        <dbReference type="ARBA" id="ARBA00022553"/>
    </source>
</evidence>
<dbReference type="SUPFAM" id="SSF47336">
    <property type="entry name" value="ACP-like"/>
    <property type="match status" value="1"/>
</dbReference>
<dbReference type="InterPro" id="IPR020843">
    <property type="entry name" value="ER"/>
</dbReference>
<dbReference type="InterPro" id="IPR011032">
    <property type="entry name" value="GroES-like_sf"/>
</dbReference>
<dbReference type="PANTHER" id="PTHR43775">
    <property type="entry name" value="FATTY ACID SYNTHASE"/>
    <property type="match status" value="1"/>
</dbReference>
<dbReference type="InterPro" id="IPR049552">
    <property type="entry name" value="PKS_DH_N"/>
</dbReference>
<dbReference type="InterPro" id="IPR055123">
    <property type="entry name" value="SpnB-like_Rossmann"/>
</dbReference>
<dbReference type="Gene3D" id="3.40.50.720">
    <property type="entry name" value="NAD(P)-binding Rossmann-like Domain"/>
    <property type="match status" value="1"/>
</dbReference>
<organism evidence="8 9">
    <name type="scientific">Streptomyces iconiensis</name>
    <dbReference type="NCBI Taxonomy" id="1384038"/>
    <lineage>
        <taxon>Bacteria</taxon>
        <taxon>Bacillati</taxon>
        <taxon>Actinomycetota</taxon>
        <taxon>Actinomycetes</taxon>
        <taxon>Kitasatosporales</taxon>
        <taxon>Streptomycetaceae</taxon>
        <taxon>Streptomyces</taxon>
    </lineage>
</organism>
<dbReference type="PROSITE" id="PS52019">
    <property type="entry name" value="PKS_MFAS_DH"/>
    <property type="match status" value="1"/>
</dbReference>
<dbReference type="Pfam" id="PF13602">
    <property type="entry name" value="ADH_zinc_N_2"/>
    <property type="match status" value="1"/>
</dbReference>
<dbReference type="PANTHER" id="PTHR43775:SF51">
    <property type="entry name" value="INACTIVE PHENOLPHTHIOCEROL SYNTHESIS POLYKETIDE SYNTHASE TYPE I PKS1-RELATED"/>
    <property type="match status" value="1"/>
</dbReference>
<evidence type="ECO:0000256" key="5">
    <source>
        <dbReference type="PROSITE-ProRule" id="PRU01363"/>
    </source>
</evidence>
<dbReference type="Gene3D" id="1.10.1200.10">
    <property type="entry name" value="ACP-like"/>
    <property type="match status" value="1"/>
</dbReference>
<evidence type="ECO:0000256" key="4">
    <source>
        <dbReference type="ARBA" id="ARBA00023268"/>
    </source>
</evidence>
<reference evidence="8 9" key="1">
    <citation type="submission" date="2023-05" db="EMBL/GenBank/DDBJ databases">
        <title>Streptantibioticus silvisoli sp. nov., acidotolerant actinomycetes 1 from pine litter.</title>
        <authorList>
            <person name="Swiecimska M."/>
            <person name="Golinska P."/>
            <person name="Sangal V."/>
            <person name="Wachnowicz B."/>
            <person name="Goodfellow M."/>
        </authorList>
    </citation>
    <scope>NUCLEOTIDE SEQUENCE [LARGE SCALE GENOMIC DNA]</scope>
    <source>
        <strain evidence="8 9">DSM 42109</strain>
    </source>
</reference>
<keyword evidence="1" id="KW-0596">Phosphopantetheine</keyword>
<keyword evidence="2" id="KW-0597">Phosphoprotein</keyword>
<dbReference type="Pfam" id="PF00550">
    <property type="entry name" value="PP-binding"/>
    <property type="match status" value="1"/>
</dbReference>
<evidence type="ECO:0000256" key="3">
    <source>
        <dbReference type="ARBA" id="ARBA00022679"/>
    </source>
</evidence>
<dbReference type="InterPro" id="IPR036291">
    <property type="entry name" value="NAD(P)-bd_dom_sf"/>
</dbReference>
<evidence type="ECO:0000259" key="7">
    <source>
        <dbReference type="PROSITE" id="PS52019"/>
    </source>
</evidence>
<dbReference type="Gene3D" id="3.90.180.10">
    <property type="entry name" value="Medium-chain alcohol dehydrogenases, catalytic domain"/>
    <property type="match status" value="1"/>
</dbReference>
<dbReference type="Pfam" id="PF22953">
    <property type="entry name" value="SpnB_Rossmann"/>
    <property type="match status" value="1"/>
</dbReference>
<protein>
    <submittedName>
        <fullName evidence="8">SDR family NAD(P)-dependent oxidoreductase</fullName>
    </submittedName>
</protein>
<sequence length="1275" mass="133210">PNNLPTYPFQHHRYWLEGPSAQGDATSLGLDTLDHPFLSAATTLADGDTLLLSGRLSRRHHAWLVGHSVDDNALLPATAYLELAFQAAGWLDCGSVEELTLEAPLFLPEHGGVRLQVTVDPPDDEGRRAIRVHSRPDIAGDGTLDEEVVWSRHAAGVLAPASAQAGTPLEVWPPPGAAELDADGLYERLADLGYTYGAAFQNLCAAWALDHTVYSEVELAPEYHADAARFGIHPALLDSALHAMGLGDYLGEGVQLPFTWSGASLQATGATTLRVALAPGEGGENTVTLSVADPTGAPVARIEQLTLRPAPSGRPPAGPVRQASDALYELEWVEVAGPASEPTEALPPYRLAGPVGPFGDLPSLLGAPVERDAELTLLPVCVPGDGAGSGGTPAAVGAAVQDLLDRLRDVLADDADDNGPLVVLTHRAAPVLPGDFPELANAPLLGLLRSAATENPDRIILVDLDDEAASLCALPAALATGEPQLAVRGGELRVPRLTRSVPEAALEVPGDGSAWRLETPGGSPDDLCAAPHPAAEAPLSQGQVRIAVRAAGLNFRDVLTALGMVPVGAPLGTEAAGTVLETGPGVADISVGDRVFGLVPGSVGPIAVADRRLIARIPDGWSFAQAAGVPAVFTTAYHGLVELADLRPGERLLIHSAAGGVGMAALQLARHLGAEVFATASPGKWGALRALGLSAGHLASSRTTDFESGFRAATGGEGVDVVLNSLTGDFIDASLRLLPRGGRFVEMGIADLRDPEAVASAHEGVSYHAFELLEMDAERVQETLRHVLALFERGVLEPLPVSAWDIRRAPAAFRYFSQARQVGKVVLTVPPADTDDGTVLITGGTGALGAALARHLVAERGVRHLVLTGRRGERAPGAAELGAALTELGADVRIEACDASDREALFRLLGSIPPEHPLTGVVHAAGVLDDGVLASLTPEKVTAVLRPKVDAAWHLHELTRHLDLRSFVLFSSASGLLGGAGQANYAAANVFLDALSRHRRGLGLPSTSLAWGMWEQSSGMTGHLAEADQERISRGGLLPMSVPEGLALWDAALAADRPLLVPAPLDRAALRAQAEEGTVPAMLRSVVRARAVRRAAQGTQVSAVPLADRLGTLLPAEREQLLLSLVRDQVAAVLGHVEADDIAAERAFKEIGFDSLTSVELRNRIGAASGLRLPTTLAFDFPTPAALAGHLLAQLAPQNTADHSADLERLLAGISVDSEDFPAIRDRLRAALWQWDEAVSWSGDGGDQGAGTASDLFEATDAELFQALDEELEAP</sequence>
<evidence type="ECO:0000259" key="6">
    <source>
        <dbReference type="PROSITE" id="PS50075"/>
    </source>
</evidence>
<dbReference type="InterPro" id="IPR020807">
    <property type="entry name" value="PKS_DH"/>
</dbReference>
<dbReference type="SMART" id="SM00829">
    <property type="entry name" value="PKS_ER"/>
    <property type="match status" value="1"/>
</dbReference>
<feature type="region of interest" description="C-terminal hotdog fold" evidence="5">
    <location>
        <begin position="177"/>
        <end position="316"/>
    </location>
</feature>
<dbReference type="InterPro" id="IPR009081">
    <property type="entry name" value="PP-bd_ACP"/>
</dbReference>
<dbReference type="CDD" id="cd08956">
    <property type="entry name" value="KR_3_FAS_SDR_x"/>
    <property type="match status" value="1"/>
</dbReference>
<keyword evidence="9" id="KW-1185">Reference proteome</keyword>
<feature type="non-terminal residue" evidence="8">
    <location>
        <position position="1"/>
    </location>
</feature>
<dbReference type="InterPro" id="IPR013154">
    <property type="entry name" value="ADH-like_N"/>
</dbReference>
<dbReference type="Pfam" id="PF08659">
    <property type="entry name" value="KR"/>
    <property type="match status" value="1"/>
</dbReference>
<comment type="caution">
    <text evidence="8">The sequence shown here is derived from an EMBL/GenBank/DDBJ whole genome shotgun (WGS) entry which is preliminary data.</text>
</comment>
<dbReference type="InterPro" id="IPR020806">
    <property type="entry name" value="PKS_PP-bd"/>
</dbReference>
<dbReference type="InterPro" id="IPR002364">
    <property type="entry name" value="Quin_OxRdtase/zeta-crystal_CS"/>
</dbReference>
<dbReference type="PROSITE" id="PS50075">
    <property type="entry name" value="CARRIER"/>
    <property type="match status" value="1"/>
</dbReference>
<dbReference type="InterPro" id="IPR050091">
    <property type="entry name" value="PKS_NRPS_Biosynth_Enz"/>
</dbReference>
<accession>A0ABT6ZYM0</accession>
<dbReference type="SMART" id="SM00826">
    <property type="entry name" value="PKS_DH"/>
    <property type="match status" value="1"/>
</dbReference>